<protein>
    <submittedName>
        <fullName evidence="2">Uncharacterized protein</fullName>
    </submittedName>
</protein>
<dbReference type="EMBL" id="MU157850">
    <property type="protein sequence ID" value="KAF9528877.1"/>
    <property type="molecule type" value="Genomic_DNA"/>
</dbReference>
<feature type="region of interest" description="Disordered" evidence="1">
    <location>
        <begin position="329"/>
        <end position="376"/>
    </location>
</feature>
<organism evidence="2 3">
    <name type="scientific">Crepidotus variabilis</name>
    <dbReference type="NCBI Taxonomy" id="179855"/>
    <lineage>
        <taxon>Eukaryota</taxon>
        <taxon>Fungi</taxon>
        <taxon>Dikarya</taxon>
        <taxon>Basidiomycota</taxon>
        <taxon>Agaricomycotina</taxon>
        <taxon>Agaricomycetes</taxon>
        <taxon>Agaricomycetidae</taxon>
        <taxon>Agaricales</taxon>
        <taxon>Agaricineae</taxon>
        <taxon>Crepidotaceae</taxon>
        <taxon>Crepidotus</taxon>
    </lineage>
</organism>
<evidence type="ECO:0000313" key="2">
    <source>
        <dbReference type="EMBL" id="KAF9528877.1"/>
    </source>
</evidence>
<feature type="compositionally biased region" description="Polar residues" evidence="1">
    <location>
        <begin position="329"/>
        <end position="338"/>
    </location>
</feature>
<comment type="caution">
    <text evidence="2">The sequence shown here is derived from an EMBL/GenBank/DDBJ whole genome shotgun (WGS) entry which is preliminary data.</text>
</comment>
<sequence length="431" mass="47812">MTHVLIRCKDIESLKKPKAPAIRVPPKTDSQIYHDQLLYKGRGAPLWLPGPNLRLPKAYRLEGVRIGDVGIINESGGFSFLFNIFEHKDSEINRGKVPGGFEPLEWRNGSDSRLNTAGVDSDDVEEYSVYGDASWLGSREITQIDSPSSSGFTFKMGGPEGAILTMPDGASSKDLVNRQALKDYMTSNLEEWYKYVNHQRGREAKNGDLRLVYGCDKVASWGIGTFRDDENNYKSTQEIKMHFNAIRQQPYGTAGTPRRYVWKCAGGGSGRAGPAEREVKDLISRPDPMSMDIDGESQSHADAQIENQCVFVRTFNAMLSESIWESVITNPGATSDTGENPEDETHRKSERQNDSSGFRREGHRPADSSEDNHASRGTFSGVQYMASVGEPSVIPHPSSLLNQFLLDQFPGAKMAITEDADWIAAHNTVSR</sequence>
<dbReference type="AlphaFoldDB" id="A0A9P6EGY6"/>
<evidence type="ECO:0000313" key="3">
    <source>
        <dbReference type="Proteomes" id="UP000807306"/>
    </source>
</evidence>
<dbReference type="Proteomes" id="UP000807306">
    <property type="component" value="Unassembled WGS sequence"/>
</dbReference>
<reference evidence="2" key="1">
    <citation type="submission" date="2020-11" db="EMBL/GenBank/DDBJ databases">
        <authorList>
            <consortium name="DOE Joint Genome Institute"/>
            <person name="Ahrendt S."/>
            <person name="Riley R."/>
            <person name="Andreopoulos W."/>
            <person name="Labutti K."/>
            <person name="Pangilinan J."/>
            <person name="Ruiz-Duenas F.J."/>
            <person name="Barrasa J.M."/>
            <person name="Sanchez-Garcia M."/>
            <person name="Camarero S."/>
            <person name="Miyauchi S."/>
            <person name="Serrano A."/>
            <person name="Linde D."/>
            <person name="Babiker R."/>
            <person name="Drula E."/>
            <person name="Ayuso-Fernandez I."/>
            <person name="Pacheco R."/>
            <person name="Padilla G."/>
            <person name="Ferreira P."/>
            <person name="Barriuso J."/>
            <person name="Kellner H."/>
            <person name="Castanera R."/>
            <person name="Alfaro M."/>
            <person name="Ramirez L."/>
            <person name="Pisabarro A.G."/>
            <person name="Kuo A."/>
            <person name="Tritt A."/>
            <person name="Lipzen A."/>
            <person name="He G."/>
            <person name="Yan M."/>
            <person name="Ng V."/>
            <person name="Cullen D."/>
            <person name="Martin F."/>
            <person name="Rosso M.-N."/>
            <person name="Henrissat B."/>
            <person name="Hibbett D."/>
            <person name="Martinez A.T."/>
            <person name="Grigoriev I.V."/>
        </authorList>
    </citation>
    <scope>NUCLEOTIDE SEQUENCE</scope>
    <source>
        <strain evidence="2">CBS 506.95</strain>
    </source>
</reference>
<gene>
    <name evidence="2" type="ORF">CPB83DRAFT_302907</name>
</gene>
<proteinExistence type="predicted"/>
<evidence type="ECO:0000256" key="1">
    <source>
        <dbReference type="SAM" id="MobiDB-lite"/>
    </source>
</evidence>
<dbReference type="OrthoDB" id="3222453at2759"/>
<name>A0A9P6EGY6_9AGAR</name>
<keyword evidence="3" id="KW-1185">Reference proteome</keyword>
<feature type="compositionally biased region" description="Basic and acidic residues" evidence="1">
    <location>
        <begin position="343"/>
        <end position="374"/>
    </location>
</feature>
<accession>A0A9P6EGY6</accession>